<dbReference type="AlphaFoldDB" id="A0A0N5CAQ7"/>
<evidence type="ECO:0000313" key="1">
    <source>
        <dbReference type="Proteomes" id="UP000046392"/>
    </source>
</evidence>
<sequence>WSTSKNMTDRCPYIKNYTDTVFGPYVRNLSKNFLISSQTTTSPTTPSQTTQSLCQTGSLVANEFSLDDCRKMLTKENIIKWCKTSFFGPNCLKLKLKSSGLLPKSLSDYISFFVELLSSLFGKKNRI</sequence>
<proteinExistence type="predicted"/>
<organism evidence="1 2">
    <name type="scientific">Strongyloides papillosus</name>
    <name type="common">Intestinal threadworm</name>
    <dbReference type="NCBI Taxonomy" id="174720"/>
    <lineage>
        <taxon>Eukaryota</taxon>
        <taxon>Metazoa</taxon>
        <taxon>Ecdysozoa</taxon>
        <taxon>Nematoda</taxon>
        <taxon>Chromadorea</taxon>
        <taxon>Rhabditida</taxon>
        <taxon>Tylenchina</taxon>
        <taxon>Panagrolaimomorpha</taxon>
        <taxon>Strongyloidoidea</taxon>
        <taxon>Strongyloididae</taxon>
        <taxon>Strongyloides</taxon>
    </lineage>
</organism>
<accession>A0A0N5CAQ7</accession>
<dbReference type="WBParaSite" id="SPAL_0001497700.1">
    <property type="protein sequence ID" value="SPAL_0001497700.1"/>
    <property type="gene ID" value="SPAL_0001497700"/>
</dbReference>
<keyword evidence="1" id="KW-1185">Reference proteome</keyword>
<dbReference type="InterPro" id="IPR013785">
    <property type="entry name" value="Aldolase_TIM"/>
</dbReference>
<reference evidence="2" key="1">
    <citation type="submission" date="2017-02" db="UniProtKB">
        <authorList>
            <consortium name="WormBaseParasite"/>
        </authorList>
    </citation>
    <scope>IDENTIFICATION</scope>
</reference>
<dbReference type="Proteomes" id="UP000046392">
    <property type="component" value="Unplaced"/>
</dbReference>
<protein>
    <submittedName>
        <fullName evidence="2">Ovule protein</fullName>
    </submittedName>
</protein>
<dbReference type="STRING" id="174720.A0A0N5CAQ7"/>
<evidence type="ECO:0000313" key="2">
    <source>
        <dbReference type="WBParaSite" id="SPAL_0001497700.1"/>
    </source>
</evidence>
<name>A0A0N5CAQ7_STREA</name>
<dbReference type="Gene3D" id="3.20.20.70">
    <property type="entry name" value="Aldolase class I"/>
    <property type="match status" value="1"/>
</dbReference>